<gene>
    <name evidence="1" type="ORF">BLNAU_10762</name>
</gene>
<dbReference type="Proteomes" id="UP001281761">
    <property type="component" value="Unassembled WGS sequence"/>
</dbReference>
<comment type="caution">
    <text evidence="1">The sequence shown here is derived from an EMBL/GenBank/DDBJ whole genome shotgun (WGS) entry which is preliminary data.</text>
</comment>
<evidence type="ECO:0000313" key="1">
    <source>
        <dbReference type="EMBL" id="KAK2954263.1"/>
    </source>
</evidence>
<sequence length="78" mass="8350">MTKPVIFFSFGLQPSSPARAPVQLQKLRSPTGLGGEKGAGQSDWQVCLLSEPSFLLPPSFSSLSLLPPRPIQSLRASL</sequence>
<evidence type="ECO:0000313" key="2">
    <source>
        <dbReference type="Proteomes" id="UP001281761"/>
    </source>
</evidence>
<accession>A0ABQ9XPE4</accession>
<dbReference type="EMBL" id="JARBJD010000080">
    <property type="protein sequence ID" value="KAK2954263.1"/>
    <property type="molecule type" value="Genomic_DNA"/>
</dbReference>
<keyword evidence="2" id="KW-1185">Reference proteome</keyword>
<protein>
    <submittedName>
        <fullName evidence="1">Uncharacterized protein</fullName>
    </submittedName>
</protein>
<reference evidence="1 2" key="1">
    <citation type="journal article" date="2022" name="bioRxiv">
        <title>Genomics of Preaxostyla Flagellates Illuminates Evolutionary Transitions and the Path Towards Mitochondrial Loss.</title>
        <authorList>
            <person name="Novak L.V.F."/>
            <person name="Treitli S.C."/>
            <person name="Pyrih J."/>
            <person name="Halakuc P."/>
            <person name="Pipaliya S.V."/>
            <person name="Vacek V."/>
            <person name="Brzon O."/>
            <person name="Soukal P."/>
            <person name="Eme L."/>
            <person name="Dacks J.B."/>
            <person name="Karnkowska A."/>
            <person name="Elias M."/>
            <person name="Hampl V."/>
        </authorList>
    </citation>
    <scope>NUCLEOTIDE SEQUENCE [LARGE SCALE GENOMIC DNA]</scope>
    <source>
        <strain evidence="1">NAU3</strain>
        <tissue evidence="1">Gut</tissue>
    </source>
</reference>
<organism evidence="1 2">
    <name type="scientific">Blattamonas nauphoetae</name>
    <dbReference type="NCBI Taxonomy" id="2049346"/>
    <lineage>
        <taxon>Eukaryota</taxon>
        <taxon>Metamonada</taxon>
        <taxon>Preaxostyla</taxon>
        <taxon>Oxymonadida</taxon>
        <taxon>Blattamonas</taxon>
    </lineage>
</organism>
<name>A0ABQ9XPE4_9EUKA</name>
<proteinExistence type="predicted"/>